<feature type="signal peptide" evidence="1">
    <location>
        <begin position="1"/>
        <end position="22"/>
    </location>
</feature>
<dbReference type="AlphaFoldDB" id="A0A377TG74"/>
<dbReference type="EMBL" id="UGKQ01000005">
    <property type="protein sequence ID" value="STS78683.1"/>
    <property type="molecule type" value="Genomic_DNA"/>
</dbReference>
<reference evidence="2 3" key="1">
    <citation type="submission" date="2018-06" db="EMBL/GenBank/DDBJ databases">
        <authorList>
            <consortium name="Pathogen Informatics"/>
            <person name="Doyle S."/>
        </authorList>
    </citation>
    <scope>NUCLEOTIDE SEQUENCE [LARGE SCALE GENOMIC DNA]</scope>
    <source>
        <strain evidence="2 3">NCTC9140</strain>
    </source>
</reference>
<feature type="chain" id="PRO_5016979258" description="Lipoprotein" evidence="1">
    <location>
        <begin position="23"/>
        <end position="44"/>
    </location>
</feature>
<accession>A0A377TG74</accession>
<proteinExistence type="predicted"/>
<evidence type="ECO:0008006" key="4">
    <source>
        <dbReference type="Google" id="ProtNLM"/>
    </source>
</evidence>
<dbReference type="Proteomes" id="UP000254938">
    <property type="component" value="Unassembled WGS sequence"/>
</dbReference>
<gene>
    <name evidence="2" type="ORF">NCTC9140_00317</name>
</gene>
<evidence type="ECO:0000313" key="3">
    <source>
        <dbReference type="Proteomes" id="UP000254938"/>
    </source>
</evidence>
<name>A0A377TG74_KLEPN</name>
<evidence type="ECO:0000256" key="1">
    <source>
        <dbReference type="SAM" id="SignalP"/>
    </source>
</evidence>
<protein>
    <recommendedName>
        <fullName evidence="4">Lipoprotein</fullName>
    </recommendedName>
</protein>
<dbReference type="PROSITE" id="PS51257">
    <property type="entry name" value="PROKAR_LIPOPROTEIN"/>
    <property type="match status" value="1"/>
</dbReference>
<sequence>MKKVIALALGALLLSGCTVRVADLTVASTKNYNLNGVSSIKGNV</sequence>
<keyword evidence="1" id="KW-0732">Signal</keyword>
<evidence type="ECO:0000313" key="2">
    <source>
        <dbReference type="EMBL" id="STS78683.1"/>
    </source>
</evidence>
<organism evidence="2 3">
    <name type="scientific">Klebsiella pneumoniae</name>
    <dbReference type="NCBI Taxonomy" id="573"/>
    <lineage>
        <taxon>Bacteria</taxon>
        <taxon>Pseudomonadati</taxon>
        <taxon>Pseudomonadota</taxon>
        <taxon>Gammaproteobacteria</taxon>
        <taxon>Enterobacterales</taxon>
        <taxon>Enterobacteriaceae</taxon>
        <taxon>Klebsiella/Raoultella group</taxon>
        <taxon>Klebsiella</taxon>
        <taxon>Klebsiella pneumoniae complex</taxon>
    </lineage>
</organism>